<accession>A0A6C0B4R1</accession>
<dbReference type="AlphaFoldDB" id="A0A6C0B4R1"/>
<evidence type="ECO:0000313" key="1">
    <source>
        <dbReference type="EMBL" id="QHS87012.1"/>
    </source>
</evidence>
<organism evidence="1">
    <name type="scientific">viral metagenome</name>
    <dbReference type="NCBI Taxonomy" id="1070528"/>
    <lineage>
        <taxon>unclassified sequences</taxon>
        <taxon>metagenomes</taxon>
        <taxon>organismal metagenomes</taxon>
    </lineage>
</organism>
<protein>
    <submittedName>
        <fullName evidence="1">Uncharacterized protein</fullName>
    </submittedName>
</protein>
<sequence length="265" mass="30372">MIPWSYTGANVPAIHTVTQISTDKYYFKIMISDNYVYHGPLYLSSDGTYRSNNSRDANIMYQKGLLNTEPTMYPNAWNAPFKTLPVVESPYSLTARVEPVDKYYRLIILQPRSRATSAARPPHLPPRWRSSYGHILYFRWDNSVGTGQYVTGGTITPVGIMESISEITWIREQTRGVYQPAYNLAYIQLVKQRNLNKQVYRIIKKRNKRIQLKALGKSAAKWAIRNLNTVTVNDFKKGRVPSIIDVISIFGPGANNIRCRISKFL</sequence>
<name>A0A6C0B4R1_9ZZZZ</name>
<proteinExistence type="predicted"/>
<dbReference type="EMBL" id="MN739072">
    <property type="protein sequence ID" value="QHS87012.1"/>
    <property type="molecule type" value="Genomic_DNA"/>
</dbReference>
<reference evidence="1" key="1">
    <citation type="journal article" date="2020" name="Nature">
        <title>Giant virus diversity and host interactions through global metagenomics.</title>
        <authorList>
            <person name="Schulz F."/>
            <person name="Roux S."/>
            <person name="Paez-Espino D."/>
            <person name="Jungbluth S."/>
            <person name="Walsh D.A."/>
            <person name="Denef V.J."/>
            <person name="McMahon K.D."/>
            <person name="Konstantinidis K.T."/>
            <person name="Eloe-Fadrosh E.A."/>
            <person name="Kyrpides N.C."/>
            <person name="Woyke T."/>
        </authorList>
    </citation>
    <scope>NUCLEOTIDE SEQUENCE</scope>
    <source>
        <strain evidence="1">GVMAG-M-3300009422-16</strain>
    </source>
</reference>